<dbReference type="AlphaFoldDB" id="A0A1Y3P660"/>
<dbReference type="NCBIfam" id="NF047646">
    <property type="entry name" value="REP_Tyr_transpos"/>
    <property type="match status" value="1"/>
</dbReference>
<dbReference type="PANTHER" id="PTHR36966">
    <property type="entry name" value="REP-ASSOCIATED TYROSINE TRANSPOSASE"/>
    <property type="match status" value="1"/>
</dbReference>
<gene>
    <name evidence="2" type="ORF">AUC60_19300</name>
</gene>
<dbReference type="SUPFAM" id="SSF143422">
    <property type="entry name" value="Transposase IS200-like"/>
    <property type="match status" value="1"/>
</dbReference>
<proteinExistence type="predicted"/>
<dbReference type="RefSeq" id="WP_087271345.1">
    <property type="nucleotide sequence ID" value="NZ_JBJGBV010000012.1"/>
</dbReference>
<dbReference type="Gene3D" id="3.30.70.1290">
    <property type="entry name" value="Transposase IS200-like"/>
    <property type="match status" value="1"/>
</dbReference>
<reference evidence="2 3" key="1">
    <citation type="journal article" date="2017" name="Syst. Appl. Microbiol.">
        <title>Pseudomonas caspiana sp. nov., a citrus pathogen in the Pseudomonas syringae phylogenetic group.</title>
        <authorList>
            <person name="Busquets A."/>
            <person name="Gomila M."/>
            <person name="Beiki F."/>
            <person name="Mulet M."/>
            <person name="Rahimian H."/>
            <person name="Garcia-Valdes E."/>
            <person name="Lalucat J."/>
        </authorList>
    </citation>
    <scope>NUCLEOTIDE SEQUENCE [LARGE SCALE GENOMIC DNA]</scope>
    <source>
        <strain evidence="2 3">FBF102</strain>
    </source>
</reference>
<dbReference type="PANTHER" id="PTHR36966:SF1">
    <property type="entry name" value="REP-ASSOCIATED TYROSINE TRANSPOSASE"/>
    <property type="match status" value="1"/>
</dbReference>
<dbReference type="Proteomes" id="UP000195440">
    <property type="component" value="Unassembled WGS sequence"/>
</dbReference>
<accession>A0A1Y3P660</accession>
<sequence>MQGYAREHLLRTNRFSEHGHSYLITCVVKDRQPVFTDLRTARMVISEMKRLQVSGVVDSLAWVIMPDHLHWLFELKSGSLETLMQSLKGRSAFAINKAYGTKKLTWQKGYHDRRVRVEDDLAEMVRYVIANPVRAGLVEHEGDYSLWDCFYMWDRL</sequence>
<dbReference type="SMART" id="SM01321">
    <property type="entry name" value="Y1_Tnp"/>
    <property type="match status" value="1"/>
</dbReference>
<dbReference type="GO" id="GO:0006313">
    <property type="term" value="P:DNA transposition"/>
    <property type="evidence" value="ECO:0007669"/>
    <property type="project" value="InterPro"/>
</dbReference>
<dbReference type="InterPro" id="IPR002686">
    <property type="entry name" value="Transposase_17"/>
</dbReference>
<dbReference type="Pfam" id="PF01797">
    <property type="entry name" value="Y1_Tnp"/>
    <property type="match status" value="1"/>
</dbReference>
<evidence type="ECO:0000313" key="2">
    <source>
        <dbReference type="EMBL" id="OUM72294.1"/>
    </source>
</evidence>
<dbReference type="OrthoDB" id="9791101at2"/>
<dbReference type="GO" id="GO:0043565">
    <property type="term" value="F:sequence-specific DNA binding"/>
    <property type="evidence" value="ECO:0007669"/>
    <property type="project" value="TreeGrafter"/>
</dbReference>
<feature type="domain" description="Transposase IS200-like" evidence="1">
    <location>
        <begin position="17"/>
        <end position="131"/>
    </location>
</feature>
<dbReference type="GO" id="GO:0004803">
    <property type="term" value="F:transposase activity"/>
    <property type="evidence" value="ECO:0007669"/>
    <property type="project" value="InterPro"/>
</dbReference>
<name>A0A1Y3P660_9PSED</name>
<comment type="caution">
    <text evidence="2">The sequence shown here is derived from an EMBL/GenBank/DDBJ whole genome shotgun (WGS) entry which is preliminary data.</text>
</comment>
<evidence type="ECO:0000259" key="1">
    <source>
        <dbReference type="SMART" id="SM01321"/>
    </source>
</evidence>
<evidence type="ECO:0000313" key="3">
    <source>
        <dbReference type="Proteomes" id="UP000195440"/>
    </source>
</evidence>
<dbReference type="InterPro" id="IPR036515">
    <property type="entry name" value="Transposase_17_sf"/>
</dbReference>
<dbReference type="InterPro" id="IPR052715">
    <property type="entry name" value="RAYT_transposase"/>
</dbReference>
<dbReference type="EMBL" id="LOHF01000018">
    <property type="protein sequence ID" value="OUM72294.1"/>
    <property type="molecule type" value="Genomic_DNA"/>
</dbReference>
<keyword evidence="3" id="KW-1185">Reference proteome</keyword>
<organism evidence="2 3">
    <name type="scientific">Pseudomonas caspiana</name>
    <dbReference type="NCBI Taxonomy" id="1451454"/>
    <lineage>
        <taxon>Bacteria</taxon>
        <taxon>Pseudomonadati</taxon>
        <taxon>Pseudomonadota</taxon>
        <taxon>Gammaproteobacteria</taxon>
        <taxon>Pseudomonadales</taxon>
        <taxon>Pseudomonadaceae</taxon>
        <taxon>Pseudomonas</taxon>
    </lineage>
</organism>
<protein>
    <submittedName>
        <fullName evidence="2">Transposase</fullName>
    </submittedName>
</protein>